<dbReference type="InterPro" id="IPR000792">
    <property type="entry name" value="Tscrpt_reg_LuxR_C"/>
</dbReference>
<sequence length="161" mass="18247">MEVHPGATWKLLCDAPIGWAVRQAAALDASTIVVTDNPCPEYCLFLVEQRPAAVVSNLVLDDVIDAFDAVRRGTRLYPTLKTSLTAAERTTLHLIAQGHHMRDIARWRGVGINSVRNTVSELYSKLQLDSHVKLALYYYGCWDILELEHGWRPQHYLETYL</sequence>
<dbReference type="InterPro" id="IPR036388">
    <property type="entry name" value="WH-like_DNA-bd_sf"/>
</dbReference>
<dbReference type="SUPFAM" id="SSF46894">
    <property type="entry name" value="C-terminal effector domain of the bipartite response regulators"/>
    <property type="match status" value="1"/>
</dbReference>
<dbReference type="RefSeq" id="WP_013177124.1">
    <property type="nucleotide sequence ID" value="NC_014221.1"/>
</dbReference>
<evidence type="ECO:0000313" key="2">
    <source>
        <dbReference type="EMBL" id="ADI13744.1"/>
    </source>
</evidence>
<dbReference type="Pfam" id="PF00196">
    <property type="entry name" value="GerE"/>
    <property type="match status" value="1"/>
</dbReference>
<name>D7CSX7_TRURR</name>
<evidence type="ECO:0000313" key="3">
    <source>
        <dbReference type="Proteomes" id="UP000000379"/>
    </source>
</evidence>
<evidence type="ECO:0000259" key="1">
    <source>
        <dbReference type="SMART" id="SM00421"/>
    </source>
</evidence>
<dbReference type="eggNOG" id="COG2197">
    <property type="taxonomic scope" value="Bacteria"/>
</dbReference>
<accession>D7CSX7</accession>
<keyword evidence="3" id="KW-1185">Reference proteome</keyword>
<protein>
    <submittedName>
        <fullName evidence="2">Transcriptional regulator, LuxR family</fullName>
    </submittedName>
</protein>
<dbReference type="GO" id="GO:0003677">
    <property type="term" value="F:DNA binding"/>
    <property type="evidence" value="ECO:0007669"/>
    <property type="project" value="InterPro"/>
</dbReference>
<dbReference type="GO" id="GO:0006355">
    <property type="term" value="P:regulation of DNA-templated transcription"/>
    <property type="evidence" value="ECO:0007669"/>
    <property type="project" value="InterPro"/>
</dbReference>
<feature type="domain" description="HTH luxR-type" evidence="1">
    <location>
        <begin position="81"/>
        <end position="138"/>
    </location>
</feature>
<dbReference type="KEGG" id="tra:Trad_0608"/>
<organism evidence="2 3">
    <name type="scientific">Truepera radiovictrix (strain DSM 17093 / CIP 108686 / LMG 22925 / RQ-24)</name>
    <dbReference type="NCBI Taxonomy" id="649638"/>
    <lineage>
        <taxon>Bacteria</taxon>
        <taxon>Thermotogati</taxon>
        <taxon>Deinococcota</taxon>
        <taxon>Deinococci</taxon>
        <taxon>Trueperales</taxon>
        <taxon>Trueperaceae</taxon>
        <taxon>Truepera</taxon>
    </lineage>
</organism>
<reference evidence="2 3" key="2">
    <citation type="journal article" date="2011" name="Stand. Genomic Sci.">
        <title>Complete genome sequence of Truepera radiovictrix type strain (RQ-24).</title>
        <authorList>
            <person name="Ivanova N."/>
            <person name="Rohde C."/>
            <person name="Munk C."/>
            <person name="Nolan M."/>
            <person name="Lucas S."/>
            <person name="Del Rio T.G."/>
            <person name="Tice H."/>
            <person name="Deshpande S."/>
            <person name="Cheng J.F."/>
            <person name="Tapia R."/>
            <person name="Han C."/>
            <person name="Goodwin L."/>
            <person name="Pitluck S."/>
            <person name="Liolios K."/>
            <person name="Mavromatis K."/>
            <person name="Mikhailova N."/>
            <person name="Pati A."/>
            <person name="Chen A."/>
            <person name="Palaniappan K."/>
            <person name="Land M."/>
            <person name="Hauser L."/>
            <person name="Chang Y.J."/>
            <person name="Jeffries C.D."/>
            <person name="Brambilla E."/>
            <person name="Rohde M."/>
            <person name="Goker M."/>
            <person name="Tindall B.J."/>
            <person name="Woyke T."/>
            <person name="Bristow J."/>
            <person name="Eisen J.A."/>
            <person name="Markowitz V."/>
            <person name="Hugenholtz P."/>
            <person name="Kyrpides N.C."/>
            <person name="Klenk H.P."/>
            <person name="Lapidus A."/>
        </authorList>
    </citation>
    <scope>NUCLEOTIDE SEQUENCE [LARGE SCALE GENOMIC DNA]</scope>
    <source>
        <strain evidence="3">DSM 17093 / CIP 108686 / LMG 22925 / RQ-24</strain>
    </source>
</reference>
<dbReference type="Proteomes" id="UP000000379">
    <property type="component" value="Chromosome"/>
</dbReference>
<reference evidence="3" key="1">
    <citation type="submission" date="2010-05" db="EMBL/GenBank/DDBJ databases">
        <title>The complete genome of Truepera radiovictris DSM 17093.</title>
        <authorList>
            <consortium name="US DOE Joint Genome Institute (JGI-PGF)"/>
            <person name="Lucas S."/>
            <person name="Copeland A."/>
            <person name="Lapidus A."/>
            <person name="Glavina del Rio T."/>
            <person name="Dalin E."/>
            <person name="Tice H."/>
            <person name="Bruce D."/>
            <person name="Goodwin L."/>
            <person name="Pitluck S."/>
            <person name="Kyrpides N."/>
            <person name="Mavromatis K."/>
            <person name="Ovchinnikova G."/>
            <person name="Munk A.C."/>
            <person name="Detter J.C."/>
            <person name="Han C."/>
            <person name="Tapia R."/>
            <person name="Land M."/>
            <person name="Hauser L."/>
            <person name="Markowitz V."/>
            <person name="Cheng J.-F."/>
            <person name="Hugenholtz P."/>
            <person name="Woyke T."/>
            <person name="Wu D."/>
            <person name="Tindall B."/>
            <person name="Pomrenke H.G."/>
            <person name="Brambilla E."/>
            <person name="Klenk H.-P."/>
            <person name="Eisen J.A."/>
        </authorList>
    </citation>
    <scope>NUCLEOTIDE SEQUENCE [LARGE SCALE GENOMIC DNA]</scope>
    <source>
        <strain evidence="3">DSM 17093 / CIP 108686 / LMG 22925 / RQ-24</strain>
    </source>
</reference>
<gene>
    <name evidence="2" type="ordered locus">Trad_0608</name>
</gene>
<dbReference type="HOGENOM" id="CLU_1642977_0_0_0"/>
<dbReference type="InterPro" id="IPR016032">
    <property type="entry name" value="Sig_transdc_resp-reg_C-effctor"/>
</dbReference>
<proteinExistence type="predicted"/>
<dbReference type="Gene3D" id="1.10.10.10">
    <property type="entry name" value="Winged helix-like DNA-binding domain superfamily/Winged helix DNA-binding domain"/>
    <property type="match status" value="1"/>
</dbReference>
<dbReference type="SMART" id="SM00421">
    <property type="entry name" value="HTH_LUXR"/>
    <property type="match status" value="1"/>
</dbReference>
<dbReference type="EMBL" id="CP002049">
    <property type="protein sequence ID" value="ADI13744.1"/>
    <property type="molecule type" value="Genomic_DNA"/>
</dbReference>
<dbReference type="AlphaFoldDB" id="D7CSX7"/>